<dbReference type="Pfam" id="PF22936">
    <property type="entry name" value="Pol_BBD"/>
    <property type="match status" value="1"/>
</dbReference>
<evidence type="ECO:0000313" key="3">
    <source>
        <dbReference type="EMBL" id="TIA31511.1"/>
    </source>
</evidence>
<dbReference type="InterPro" id="IPR054722">
    <property type="entry name" value="PolX-like_BBD"/>
</dbReference>
<feature type="domain" description="Retrovirus-related Pol polyprotein from transposon TNT 1-94-like beta-barrel" evidence="2">
    <location>
        <begin position="29"/>
        <end position="115"/>
    </location>
</feature>
<evidence type="ECO:0000256" key="1">
    <source>
        <dbReference type="SAM" id="MobiDB-lite"/>
    </source>
</evidence>
<evidence type="ECO:0000313" key="4">
    <source>
        <dbReference type="Proteomes" id="UP000308724"/>
    </source>
</evidence>
<accession>A0A4T0BBM8</accession>
<name>A0A4T0BBM8_AURPU</name>
<organism evidence="3 4">
    <name type="scientific">Aureobasidium pullulans</name>
    <name type="common">Black yeast</name>
    <name type="synonym">Pullularia pullulans</name>
    <dbReference type="NCBI Taxonomy" id="5580"/>
    <lineage>
        <taxon>Eukaryota</taxon>
        <taxon>Fungi</taxon>
        <taxon>Dikarya</taxon>
        <taxon>Ascomycota</taxon>
        <taxon>Pezizomycotina</taxon>
        <taxon>Dothideomycetes</taxon>
        <taxon>Dothideomycetidae</taxon>
        <taxon>Dothideales</taxon>
        <taxon>Saccotheciaceae</taxon>
        <taxon>Aureobasidium</taxon>
    </lineage>
</organism>
<dbReference type="AlphaFoldDB" id="A0A4T0BBM8"/>
<gene>
    <name evidence="3" type="ORF">D6C78_08875</name>
</gene>
<proteinExistence type="predicted"/>
<dbReference type="PANTHER" id="PTHR40628:SF1">
    <property type="entry name" value="CHROMO DOMAIN-CONTAINING PROTEIN"/>
    <property type="match status" value="1"/>
</dbReference>
<sequence>MPSLETLYPSISDHVTAMAPQGDAYNVDWVVSPSSNVHVASDRAWFTDYTPFRTKISSAPGAEPSVEVHGVGTVVLHTRTYGKGKPPKPACHITLTNVLYVPGNPVNIFSTMKMESDVNIKFRFGSNAVEPIIKRDTNHVLGLVVRLKLHKLWLQGQSRDQSSLDPDGMYYIYASWPGTETGRYNNRLTQESQAEHVSNFTQAEPPYTTEEKEFLKRCYGGEFDFLMTLGLKIHNEDDREEGRHTLRTLRADSDGEAKPKSNKRPRLDSDATPSREATQMQAYAAHLADRKFTSDQLDFIQKHYHNSGHFMRCHDLDSWQDGACDEAVKIVKTLMTHERFKSR</sequence>
<dbReference type="EMBL" id="QZBZ01000285">
    <property type="protein sequence ID" value="TIA31511.1"/>
    <property type="molecule type" value="Genomic_DNA"/>
</dbReference>
<protein>
    <recommendedName>
        <fullName evidence="2">Retrovirus-related Pol polyprotein from transposon TNT 1-94-like beta-barrel domain-containing protein</fullName>
    </recommendedName>
</protein>
<evidence type="ECO:0000259" key="2">
    <source>
        <dbReference type="Pfam" id="PF22936"/>
    </source>
</evidence>
<dbReference type="PANTHER" id="PTHR40628">
    <property type="entry name" value="CHROMO DOMAIN-CONTAINING PROTEIN"/>
    <property type="match status" value="1"/>
</dbReference>
<feature type="region of interest" description="Disordered" evidence="1">
    <location>
        <begin position="239"/>
        <end position="277"/>
    </location>
</feature>
<reference evidence="3 4" key="1">
    <citation type="submission" date="2018-10" db="EMBL/GenBank/DDBJ databases">
        <title>Fifty Aureobasidium pullulans genomes reveal a recombining polyextremotolerant generalist.</title>
        <authorList>
            <person name="Gostincar C."/>
            <person name="Turk M."/>
            <person name="Zajc J."/>
            <person name="Gunde-Cimerman N."/>
        </authorList>
    </citation>
    <scope>NUCLEOTIDE SEQUENCE [LARGE SCALE GENOMIC DNA]</scope>
    <source>
        <strain evidence="3 4">EXF-1645</strain>
    </source>
</reference>
<feature type="compositionally biased region" description="Basic and acidic residues" evidence="1">
    <location>
        <begin position="239"/>
        <end position="269"/>
    </location>
</feature>
<dbReference type="Proteomes" id="UP000308724">
    <property type="component" value="Unassembled WGS sequence"/>
</dbReference>
<comment type="caution">
    <text evidence="3">The sequence shown here is derived from an EMBL/GenBank/DDBJ whole genome shotgun (WGS) entry which is preliminary data.</text>
</comment>